<sequence length="24" mass="2437">MGTGSGGCNWEVGLEDLCGSFSDD</sequence>
<accession>A0A7J6H1Q0</accession>
<name>A0A7J6H1Q0_CANSA</name>
<dbReference type="EMBL" id="JAATIP010000032">
    <property type="protein sequence ID" value="KAF4389146.1"/>
    <property type="molecule type" value="Genomic_DNA"/>
</dbReference>
<dbReference type="AlphaFoldDB" id="A0A7J6H1Q0"/>
<protein>
    <submittedName>
        <fullName evidence="1">Uncharacterized protein</fullName>
    </submittedName>
</protein>
<gene>
    <name evidence="1" type="ORF">F8388_026875</name>
</gene>
<organism evidence="1 2">
    <name type="scientific">Cannabis sativa</name>
    <name type="common">Hemp</name>
    <name type="synonym">Marijuana</name>
    <dbReference type="NCBI Taxonomy" id="3483"/>
    <lineage>
        <taxon>Eukaryota</taxon>
        <taxon>Viridiplantae</taxon>
        <taxon>Streptophyta</taxon>
        <taxon>Embryophyta</taxon>
        <taxon>Tracheophyta</taxon>
        <taxon>Spermatophyta</taxon>
        <taxon>Magnoliopsida</taxon>
        <taxon>eudicotyledons</taxon>
        <taxon>Gunneridae</taxon>
        <taxon>Pentapetalae</taxon>
        <taxon>rosids</taxon>
        <taxon>fabids</taxon>
        <taxon>Rosales</taxon>
        <taxon>Cannabaceae</taxon>
        <taxon>Cannabis</taxon>
    </lineage>
</organism>
<dbReference type="Proteomes" id="UP000525078">
    <property type="component" value="Unassembled WGS sequence"/>
</dbReference>
<comment type="caution">
    <text evidence="1">The sequence shown here is derived from an EMBL/GenBank/DDBJ whole genome shotgun (WGS) entry which is preliminary data.</text>
</comment>
<reference evidence="1 2" key="1">
    <citation type="journal article" date="2020" name="bioRxiv">
        <title>Sequence and annotation of 42 cannabis genomes reveals extensive copy number variation in cannabinoid synthesis and pathogen resistance genes.</title>
        <authorList>
            <person name="Mckernan K.J."/>
            <person name="Helbert Y."/>
            <person name="Kane L.T."/>
            <person name="Ebling H."/>
            <person name="Zhang L."/>
            <person name="Liu B."/>
            <person name="Eaton Z."/>
            <person name="Mclaughlin S."/>
            <person name="Kingan S."/>
            <person name="Baybayan P."/>
            <person name="Concepcion G."/>
            <person name="Jordan M."/>
            <person name="Riva A."/>
            <person name="Barbazuk W."/>
            <person name="Harkins T."/>
        </authorList>
    </citation>
    <scope>NUCLEOTIDE SEQUENCE [LARGE SCALE GENOMIC DNA]</scope>
    <source>
        <strain evidence="2">cv. Jamaican Lion 4</strain>
        <tissue evidence="1">Leaf</tissue>
    </source>
</reference>
<evidence type="ECO:0000313" key="2">
    <source>
        <dbReference type="Proteomes" id="UP000525078"/>
    </source>
</evidence>
<proteinExistence type="predicted"/>
<evidence type="ECO:0000313" key="1">
    <source>
        <dbReference type="EMBL" id="KAF4389146.1"/>
    </source>
</evidence>
<feature type="non-terminal residue" evidence="1">
    <location>
        <position position="1"/>
    </location>
</feature>